<protein>
    <recommendedName>
        <fullName evidence="4">BrnA antitoxin of type II toxin-antitoxin system</fullName>
    </recommendedName>
</protein>
<evidence type="ECO:0000313" key="3">
    <source>
        <dbReference type="Proteomes" id="UP000265955"/>
    </source>
</evidence>
<accession>A0A3A3FUR0</accession>
<sequence length="109" mass="12012">MPKLKPGTIIPTPEEDAAINAGIAADPDTHELTDEDFKRMKPMVRGRGRPAGSGTKEQITVRFDADVIEAFKAGGEGWQTRMNDALKQWLGEHANDDHYPVESPTKNRA</sequence>
<evidence type="ECO:0008006" key="4">
    <source>
        <dbReference type="Google" id="ProtNLM"/>
    </source>
</evidence>
<dbReference type="OrthoDB" id="9796641at2"/>
<dbReference type="RefSeq" id="WP_119769000.1">
    <property type="nucleotide sequence ID" value="NZ_QYUO01000001.1"/>
</dbReference>
<evidence type="ECO:0000256" key="1">
    <source>
        <dbReference type="SAM" id="MobiDB-lite"/>
    </source>
</evidence>
<dbReference type="Proteomes" id="UP000265955">
    <property type="component" value="Unassembled WGS sequence"/>
</dbReference>
<feature type="region of interest" description="Disordered" evidence="1">
    <location>
        <begin position="1"/>
        <end position="34"/>
    </location>
</feature>
<reference evidence="3" key="1">
    <citation type="submission" date="2018-09" db="EMBL/GenBank/DDBJ databases">
        <authorList>
            <person name="Zhu H."/>
        </authorList>
    </citation>
    <scope>NUCLEOTIDE SEQUENCE [LARGE SCALE GENOMIC DNA]</scope>
    <source>
        <strain evidence="3">K1R23-30</strain>
    </source>
</reference>
<dbReference type="AlphaFoldDB" id="A0A3A3FUR0"/>
<dbReference type="InterPro" id="IPR025528">
    <property type="entry name" value="BrnA_antitoxin"/>
</dbReference>
<name>A0A3A3FUR0_9BURK</name>
<comment type="caution">
    <text evidence="2">The sequence shown here is derived from an EMBL/GenBank/DDBJ whole genome shotgun (WGS) entry which is preliminary data.</text>
</comment>
<proteinExistence type="predicted"/>
<dbReference type="Pfam" id="PF14384">
    <property type="entry name" value="BrnA_antitoxin"/>
    <property type="match status" value="1"/>
</dbReference>
<organism evidence="2 3">
    <name type="scientific">Noviherbaspirillum saxi</name>
    <dbReference type="NCBI Taxonomy" id="2320863"/>
    <lineage>
        <taxon>Bacteria</taxon>
        <taxon>Pseudomonadati</taxon>
        <taxon>Pseudomonadota</taxon>
        <taxon>Betaproteobacteria</taxon>
        <taxon>Burkholderiales</taxon>
        <taxon>Oxalobacteraceae</taxon>
        <taxon>Noviherbaspirillum</taxon>
    </lineage>
</organism>
<evidence type="ECO:0000313" key="2">
    <source>
        <dbReference type="EMBL" id="RJF99054.1"/>
    </source>
</evidence>
<gene>
    <name evidence="2" type="ORF">D3871_11420</name>
</gene>
<dbReference type="EMBL" id="QYUO01000001">
    <property type="protein sequence ID" value="RJF99054.1"/>
    <property type="molecule type" value="Genomic_DNA"/>
</dbReference>
<keyword evidence="3" id="KW-1185">Reference proteome</keyword>